<dbReference type="PANTHER" id="PTHR42085:SF1">
    <property type="entry name" value="F-BOX DOMAIN-CONTAINING PROTEIN"/>
    <property type="match status" value="1"/>
</dbReference>
<evidence type="ECO:0000313" key="2">
    <source>
        <dbReference type="EMBL" id="UJO23230.1"/>
    </source>
</evidence>
<dbReference type="OMA" id="VASRQIY"/>
<sequence length="241" mass="27734">MSDDTANSTQTEAKSPDFDFAALPDVVRNKIYKLVFKHGELRLQYIVVRKRTAYRHAKLRVKTKALVPGRGRKREKMTPFLGPKRGSVMEFFVASRQIYTEALPILYGQNDFRFTAIQGFQKFTELSKPGLPFLRNVYIHSPGRAWSLIALQAMDAMEFNHPSKRSRLLDGINHYLESIPQAERQAELDKISFVICEYRRHEHWEEGKELSWARKSSKCKISSAAAPTVINAELQSTLFLI</sequence>
<dbReference type="KEGG" id="ffu:CLAFUR5_12375"/>
<organism evidence="2 3">
    <name type="scientific">Passalora fulva</name>
    <name type="common">Tomato leaf mold</name>
    <name type="synonym">Cladosporium fulvum</name>
    <dbReference type="NCBI Taxonomy" id="5499"/>
    <lineage>
        <taxon>Eukaryota</taxon>
        <taxon>Fungi</taxon>
        <taxon>Dikarya</taxon>
        <taxon>Ascomycota</taxon>
        <taxon>Pezizomycotina</taxon>
        <taxon>Dothideomycetes</taxon>
        <taxon>Dothideomycetidae</taxon>
        <taxon>Mycosphaerellales</taxon>
        <taxon>Mycosphaerellaceae</taxon>
        <taxon>Fulvia</taxon>
    </lineage>
</organism>
<reference evidence="2" key="2">
    <citation type="journal article" date="2022" name="Microb. Genom.">
        <title>A chromosome-scale genome assembly of the tomato pathogen Cladosporium fulvum reveals a compartmentalized genome architecture and the presence of a dispensable chromosome.</title>
        <authorList>
            <person name="Zaccaron A.Z."/>
            <person name="Chen L.H."/>
            <person name="Samaras A."/>
            <person name="Stergiopoulos I."/>
        </authorList>
    </citation>
    <scope>NUCLEOTIDE SEQUENCE</scope>
    <source>
        <strain evidence="2">Race5_Kim</strain>
    </source>
</reference>
<keyword evidence="3" id="KW-1185">Reference proteome</keyword>
<dbReference type="EMBL" id="CP090172">
    <property type="protein sequence ID" value="UJO23230.1"/>
    <property type="molecule type" value="Genomic_DNA"/>
</dbReference>
<accession>A0A9Q8UUT6</accession>
<dbReference type="PANTHER" id="PTHR42085">
    <property type="entry name" value="F-BOX DOMAIN-CONTAINING PROTEIN"/>
    <property type="match status" value="1"/>
</dbReference>
<dbReference type="InterPro" id="IPR038883">
    <property type="entry name" value="AN11006-like"/>
</dbReference>
<reference evidence="2" key="1">
    <citation type="submission" date="2021-12" db="EMBL/GenBank/DDBJ databases">
        <authorList>
            <person name="Zaccaron A."/>
            <person name="Stergiopoulos I."/>
        </authorList>
    </citation>
    <scope>NUCLEOTIDE SEQUENCE</scope>
    <source>
        <strain evidence="2">Race5_Kim</strain>
    </source>
</reference>
<name>A0A9Q8UUT6_PASFU</name>
<dbReference type="Pfam" id="PF24864">
    <property type="entry name" value="DUF7730"/>
    <property type="match status" value="1"/>
</dbReference>
<dbReference type="Proteomes" id="UP000756132">
    <property type="component" value="Chromosome 10"/>
</dbReference>
<gene>
    <name evidence="2" type="ORF">CLAFUR5_12375</name>
</gene>
<feature type="domain" description="DUF7730" evidence="1">
    <location>
        <begin position="20"/>
        <end position="145"/>
    </location>
</feature>
<dbReference type="AlphaFoldDB" id="A0A9Q8UUT6"/>
<proteinExistence type="predicted"/>
<protein>
    <recommendedName>
        <fullName evidence="1">DUF7730 domain-containing protein</fullName>
    </recommendedName>
</protein>
<evidence type="ECO:0000259" key="1">
    <source>
        <dbReference type="Pfam" id="PF24864"/>
    </source>
</evidence>
<evidence type="ECO:0000313" key="3">
    <source>
        <dbReference type="Proteomes" id="UP000756132"/>
    </source>
</evidence>
<dbReference type="GeneID" id="71992253"/>
<dbReference type="RefSeq" id="XP_047767596.1">
    <property type="nucleotide sequence ID" value="XM_047911523.1"/>
</dbReference>
<dbReference type="InterPro" id="IPR056632">
    <property type="entry name" value="DUF7730"/>
</dbReference>
<dbReference type="OrthoDB" id="62952at2759"/>